<keyword evidence="2" id="KW-1185">Reference proteome</keyword>
<dbReference type="AlphaFoldDB" id="A0AAV3XGS3"/>
<evidence type="ECO:0000313" key="2">
    <source>
        <dbReference type="Proteomes" id="UP001050975"/>
    </source>
</evidence>
<reference evidence="1" key="1">
    <citation type="submission" date="2019-10" db="EMBL/GenBank/DDBJ databases">
        <title>Draft genome sequece of Microseira wollei NIES-4236.</title>
        <authorList>
            <person name="Yamaguchi H."/>
            <person name="Suzuki S."/>
            <person name="Kawachi M."/>
        </authorList>
    </citation>
    <scope>NUCLEOTIDE SEQUENCE</scope>
    <source>
        <strain evidence="1">NIES-4236</strain>
    </source>
</reference>
<evidence type="ECO:0000313" key="1">
    <source>
        <dbReference type="EMBL" id="GET41813.1"/>
    </source>
</evidence>
<dbReference type="Proteomes" id="UP001050975">
    <property type="component" value="Unassembled WGS sequence"/>
</dbReference>
<gene>
    <name evidence="1" type="ORF">MiSe_66270</name>
</gene>
<name>A0AAV3XGS3_9CYAN</name>
<organism evidence="1 2">
    <name type="scientific">Microseira wollei NIES-4236</name>
    <dbReference type="NCBI Taxonomy" id="2530354"/>
    <lineage>
        <taxon>Bacteria</taxon>
        <taxon>Bacillati</taxon>
        <taxon>Cyanobacteriota</taxon>
        <taxon>Cyanophyceae</taxon>
        <taxon>Oscillatoriophycideae</taxon>
        <taxon>Aerosakkonematales</taxon>
        <taxon>Aerosakkonemataceae</taxon>
        <taxon>Microseira</taxon>
    </lineage>
</organism>
<sequence>MKSTLRSPLILLTVLVAGISLTEALMAIPANNTATKQTRSCTPRNCTPYRANFERAIANGIISRPGRVPGVEQAIALADRAMTRGDRTTAALRIAQALVILSEEQGTESAIAYERTLEADMKAKKGQSLRTALPLFGRIFPQNRNPFR</sequence>
<proteinExistence type="predicted"/>
<accession>A0AAV3XGS3</accession>
<dbReference type="EMBL" id="BLAY01000135">
    <property type="protein sequence ID" value="GET41813.1"/>
    <property type="molecule type" value="Genomic_DNA"/>
</dbReference>
<dbReference type="RefSeq" id="WP_226588445.1">
    <property type="nucleotide sequence ID" value="NZ_BLAY01000135.1"/>
</dbReference>
<comment type="caution">
    <text evidence="1">The sequence shown here is derived from an EMBL/GenBank/DDBJ whole genome shotgun (WGS) entry which is preliminary data.</text>
</comment>
<protein>
    <submittedName>
        <fullName evidence="1">Uncharacterized protein</fullName>
    </submittedName>
</protein>